<evidence type="ECO:0008006" key="10">
    <source>
        <dbReference type="Google" id="ProtNLM"/>
    </source>
</evidence>
<dbReference type="GO" id="GO:0016020">
    <property type="term" value="C:membrane"/>
    <property type="evidence" value="ECO:0007669"/>
    <property type="project" value="UniProtKB-SubCell"/>
</dbReference>
<evidence type="ECO:0000256" key="4">
    <source>
        <dbReference type="ARBA" id="ARBA00022692"/>
    </source>
</evidence>
<protein>
    <recommendedName>
        <fullName evidence="10">Glycosyltransferase</fullName>
    </recommendedName>
</protein>
<accession>A0A917WIA9</accession>
<keyword evidence="3" id="KW-0808">Transferase</keyword>
<dbReference type="CDD" id="cd06421">
    <property type="entry name" value="CESA_CelA_like"/>
    <property type="match status" value="1"/>
</dbReference>
<keyword evidence="6 7" id="KW-0472">Membrane</keyword>
<dbReference type="PANTHER" id="PTHR43867">
    <property type="entry name" value="CELLULOSE SYNTHASE CATALYTIC SUBUNIT A [UDP-FORMING]"/>
    <property type="match status" value="1"/>
</dbReference>
<dbReference type="SUPFAM" id="SSF53448">
    <property type="entry name" value="Nucleotide-diphospho-sugar transferases"/>
    <property type="match status" value="1"/>
</dbReference>
<dbReference type="Gene3D" id="3.90.550.10">
    <property type="entry name" value="Spore Coat Polysaccharide Biosynthesis Protein SpsA, Chain A"/>
    <property type="match status" value="1"/>
</dbReference>
<proteinExistence type="predicted"/>
<feature type="transmembrane region" description="Helical" evidence="7">
    <location>
        <begin position="413"/>
        <end position="433"/>
    </location>
</feature>
<dbReference type="Pfam" id="PF13641">
    <property type="entry name" value="Glyco_tranf_2_3"/>
    <property type="match status" value="1"/>
</dbReference>
<name>A0A917WIA9_9ACTN</name>
<dbReference type="Proteomes" id="UP000642070">
    <property type="component" value="Unassembled WGS sequence"/>
</dbReference>
<sequence length="548" mass="61862">MRRASKPEPYLPEPPGRNEKFLYYGAQSRGVFAFSVASFLGVAYGLVQLALNNWWTAGLFLVVGFLTVTVGVSIVSSTRRRRSNIDQHREKVAGWRPPDDPPTVDVFIMTAGEPMHVLRNTIMHAAGLDWPADRLTVYVCDDSGRGSVRWLAERYHAVYLCRPDRGRMKKAGNLKHAFEHSTGDFIHVFDADFAPRPDMTREMMPYFDDPATGIVQTPQYFDVTDPRFNWLQRAAAATQELFYRWIQPARDGVDAAICVGTNALYRREALQKGGGFAQIGHSEDVWTGVRMKLAGYVTRYVPVILAKGMCPDNLDGFANQQYRWCTGSMSLLSDREFHRTRALSRRQKLCFWTGFLYYIATAVTTFTGPVPLLLMVWWFPEQIRPMNYFSLAGTLLVWLVVMPLLTDGRWTPVVLRVQALIGFCHAVAIWDALRGRTAGWVATGAARHTPTARRVLRLVRWWVLPTQLAVWAGIGWGLAGHDWRDYWITVLFALPAAWFLLPLTLGRYALPVADPDPDPEPADRTVVTSAQEVLAAARRARNAARVTV</sequence>
<feature type="transmembrane region" description="Helical" evidence="7">
    <location>
        <begin position="21"/>
        <end position="47"/>
    </location>
</feature>
<comment type="subcellular location">
    <subcellularLocation>
        <location evidence="1">Membrane</location>
        <topology evidence="1">Multi-pass membrane protein</topology>
    </subcellularLocation>
</comment>
<evidence type="ECO:0000313" key="9">
    <source>
        <dbReference type="Proteomes" id="UP000642070"/>
    </source>
</evidence>
<dbReference type="InterPro" id="IPR050321">
    <property type="entry name" value="Glycosyltr_2/OpgH_subfam"/>
</dbReference>
<organism evidence="8 9">
    <name type="scientific">Dactylosporangium sucinum</name>
    <dbReference type="NCBI Taxonomy" id="1424081"/>
    <lineage>
        <taxon>Bacteria</taxon>
        <taxon>Bacillati</taxon>
        <taxon>Actinomycetota</taxon>
        <taxon>Actinomycetes</taxon>
        <taxon>Micromonosporales</taxon>
        <taxon>Micromonosporaceae</taxon>
        <taxon>Dactylosporangium</taxon>
    </lineage>
</organism>
<feature type="transmembrane region" description="Helical" evidence="7">
    <location>
        <begin position="386"/>
        <end position="406"/>
    </location>
</feature>
<dbReference type="RefSeq" id="WP_190247845.1">
    <property type="nucleotide sequence ID" value="NZ_BMPI01000002.1"/>
</dbReference>
<dbReference type="AlphaFoldDB" id="A0A917WIA9"/>
<evidence type="ECO:0000256" key="6">
    <source>
        <dbReference type="ARBA" id="ARBA00023136"/>
    </source>
</evidence>
<reference evidence="8" key="1">
    <citation type="journal article" date="2014" name="Int. J. Syst. Evol. Microbiol.">
        <title>Complete genome sequence of Corynebacterium casei LMG S-19264T (=DSM 44701T), isolated from a smear-ripened cheese.</title>
        <authorList>
            <consortium name="US DOE Joint Genome Institute (JGI-PGF)"/>
            <person name="Walter F."/>
            <person name="Albersmeier A."/>
            <person name="Kalinowski J."/>
            <person name="Ruckert C."/>
        </authorList>
    </citation>
    <scope>NUCLEOTIDE SEQUENCE</scope>
    <source>
        <strain evidence="8">JCM 19831</strain>
    </source>
</reference>
<dbReference type="InterPro" id="IPR029044">
    <property type="entry name" value="Nucleotide-diphossugar_trans"/>
</dbReference>
<comment type="caution">
    <text evidence="8">The sequence shown here is derived from an EMBL/GenBank/DDBJ whole genome shotgun (WGS) entry which is preliminary data.</text>
</comment>
<keyword evidence="2" id="KW-0328">Glycosyltransferase</keyword>
<evidence type="ECO:0000256" key="5">
    <source>
        <dbReference type="ARBA" id="ARBA00022989"/>
    </source>
</evidence>
<evidence type="ECO:0000256" key="7">
    <source>
        <dbReference type="SAM" id="Phobius"/>
    </source>
</evidence>
<dbReference type="PANTHER" id="PTHR43867:SF2">
    <property type="entry name" value="CELLULOSE SYNTHASE CATALYTIC SUBUNIT A [UDP-FORMING]"/>
    <property type="match status" value="1"/>
</dbReference>
<feature type="transmembrane region" description="Helical" evidence="7">
    <location>
        <begin position="355"/>
        <end position="380"/>
    </location>
</feature>
<reference evidence="8" key="2">
    <citation type="submission" date="2020-09" db="EMBL/GenBank/DDBJ databases">
        <authorList>
            <person name="Sun Q."/>
            <person name="Ohkuma M."/>
        </authorList>
    </citation>
    <scope>NUCLEOTIDE SEQUENCE</scope>
    <source>
        <strain evidence="8">JCM 19831</strain>
    </source>
</reference>
<feature type="transmembrane region" description="Helical" evidence="7">
    <location>
        <begin position="486"/>
        <end position="510"/>
    </location>
</feature>
<dbReference type="EMBL" id="BMPI01000002">
    <property type="protein sequence ID" value="GGM05402.1"/>
    <property type="molecule type" value="Genomic_DNA"/>
</dbReference>
<keyword evidence="5 7" id="KW-1133">Transmembrane helix</keyword>
<feature type="transmembrane region" description="Helical" evidence="7">
    <location>
        <begin position="53"/>
        <end position="75"/>
    </location>
</feature>
<keyword evidence="4 7" id="KW-0812">Transmembrane</keyword>
<keyword evidence="9" id="KW-1185">Reference proteome</keyword>
<evidence type="ECO:0000256" key="3">
    <source>
        <dbReference type="ARBA" id="ARBA00022679"/>
    </source>
</evidence>
<gene>
    <name evidence="8" type="ORF">GCM10007977_003120</name>
</gene>
<evidence type="ECO:0000313" key="8">
    <source>
        <dbReference type="EMBL" id="GGM05402.1"/>
    </source>
</evidence>
<dbReference type="GO" id="GO:0016757">
    <property type="term" value="F:glycosyltransferase activity"/>
    <property type="evidence" value="ECO:0007669"/>
    <property type="project" value="UniProtKB-KW"/>
</dbReference>
<evidence type="ECO:0000256" key="2">
    <source>
        <dbReference type="ARBA" id="ARBA00022676"/>
    </source>
</evidence>
<feature type="transmembrane region" description="Helical" evidence="7">
    <location>
        <begin position="459"/>
        <end position="479"/>
    </location>
</feature>
<evidence type="ECO:0000256" key="1">
    <source>
        <dbReference type="ARBA" id="ARBA00004141"/>
    </source>
</evidence>